<gene>
    <name evidence="2" type="ORF">FSP39_012808</name>
</gene>
<dbReference type="Pfam" id="PF00078">
    <property type="entry name" value="RVT_1"/>
    <property type="match status" value="1"/>
</dbReference>
<dbReference type="PROSITE" id="PS50878">
    <property type="entry name" value="RT_POL"/>
    <property type="match status" value="1"/>
</dbReference>
<dbReference type="InterPro" id="IPR043502">
    <property type="entry name" value="DNA/RNA_pol_sf"/>
</dbReference>
<feature type="domain" description="Reverse transcriptase" evidence="1">
    <location>
        <begin position="151"/>
        <end position="418"/>
    </location>
</feature>
<keyword evidence="3" id="KW-1185">Reference proteome</keyword>
<dbReference type="SUPFAM" id="SSF56672">
    <property type="entry name" value="DNA/RNA polymerases"/>
    <property type="match status" value="1"/>
</dbReference>
<dbReference type="EMBL" id="VSWD01000010">
    <property type="protein sequence ID" value="KAK3090576.1"/>
    <property type="molecule type" value="Genomic_DNA"/>
</dbReference>
<reference evidence="2" key="1">
    <citation type="submission" date="2019-08" db="EMBL/GenBank/DDBJ databases">
        <title>The improved chromosome-level genome for the pearl oyster Pinctada fucata martensii using PacBio sequencing and Hi-C.</title>
        <authorList>
            <person name="Zheng Z."/>
        </authorList>
    </citation>
    <scope>NUCLEOTIDE SEQUENCE</scope>
    <source>
        <strain evidence="2">ZZ-2019</strain>
        <tissue evidence="2">Adductor muscle</tissue>
    </source>
</reference>
<dbReference type="AlphaFoldDB" id="A0AA88XYQ9"/>
<accession>A0AA88XYQ9</accession>
<comment type="caution">
    <text evidence="2">The sequence shown here is derived from an EMBL/GenBank/DDBJ whole genome shotgun (WGS) entry which is preliminary data.</text>
</comment>
<evidence type="ECO:0000313" key="3">
    <source>
        <dbReference type="Proteomes" id="UP001186944"/>
    </source>
</evidence>
<proteinExistence type="predicted"/>
<sequence>MHRYKQLKQATRAACRSAYNDYISNIISPESQSKPKKFWSFISSKRKESSGVAPLGAEDGKTYSESTTKANILNQQFTSVFNPHDDITTIPTMSTPRQPPMENISIETKGVEKLLAGLNIHKAAGPDGIPTRILKLCSSELAPVFATLFQSSLHQGILPADWKKADVAPIFKKGMKNCAANYRPVSLTSVACKVMEHIVCSNIMRHCDQHHIITDAQHGFRKRRSCETQLIVTLQDLTRNVDNKGQTDVILLDFAKAFDKVPHERLLFKINHYGISGTTLTWIRNFLHQREQRVVLDGCTSETAPVSSGVPQGSVLGPLLFLLFINDLPDYVSHANVRLFADDCILYRRIDSDQDPSLLQQDLDALQRWEEDWLMQFHPHKCQVLHITHRKSPVKSPYNIHGHQLEEVEAAKYLGISIHQKLTWNNHINQVTDKANNTRAFLQRNIYQCPKEIKVLCYNTLVRPIMEYGGIIWDPSTAHNINRLEMVQRRAARFVMGDYHTTSSVTTMMEQLGWRTLQERRAQAKAVMMFRIVNQLVDIPHTYLTPARVSVRGHSQRFTVPHTRTTTYRHSFFPDSIRIWNALPQDAISCNTLESFKASLQPLHLR</sequence>
<evidence type="ECO:0000259" key="1">
    <source>
        <dbReference type="PROSITE" id="PS50878"/>
    </source>
</evidence>
<protein>
    <recommendedName>
        <fullName evidence="1">Reverse transcriptase domain-containing protein</fullName>
    </recommendedName>
</protein>
<dbReference type="Proteomes" id="UP001186944">
    <property type="component" value="Unassembled WGS sequence"/>
</dbReference>
<evidence type="ECO:0000313" key="2">
    <source>
        <dbReference type="EMBL" id="KAK3090576.1"/>
    </source>
</evidence>
<organism evidence="2 3">
    <name type="scientific">Pinctada imbricata</name>
    <name type="common">Atlantic pearl-oyster</name>
    <name type="synonym">Pinctada martensii</name>
    <dbReference type="NCBI Taxonomy" id="66713"/>
    <lineage>
        <taxon>Eukaryota</taxon>
        <taxon>Metazoa</taxon>
        <taxon>Spiralia</taxon>
        <taxon>Lophotrochozoa</taxon>
        <taxon>Mollusca</taxon>
        <taxon>Bivalvia</taxon>
        <taxon>Autobranchia</taxon>
        <taxon>Pteriomorphia</taxon>
        <taxon>Pterioida</taxon>
        <taxon>Pterioidea</taxon>
        <taxon>Pteriidae</taxon>
        <taxon>Pinctada</taxon>
    </lineage>
</organism>
<dbReference type="PANTHER" id="PTHR33332">
    <property type="entry name" value="REVERSE TRANSCRIPTASE DOMAIN-CONTAINING PROTEIN"/>
    <property type="match status" value="1"/>
</dbReference>
<dbReference type="InterPro" id="IPR000477">
    <property type="entry name" value="RT_dom"/>
</dbReference>
<name>A0AA88XYQ9_PINIB</name>
<dbReference type="CDD" id="cd01650">
    <property type="entry name" value="RT_nLTR_like"/>
    <property type="match status" value="1"/>
</dbReference>